<dbReference type="InParanoid" id="A0A0D0CRN8"/>
<name>A0A0D0CRN8_9AGAM</name>
<proteinExistence type="predicted"/>
<reference evidence="2" key="2">
    <citation type="submission" date="2015-01" db="EMBL/GenBank/DDBJ databases">
        <title>Evolutionary Origins and Diversification of the Mycorrhizal Mutualists.</title>
        <authorList>
            <consortium name="DOE Joint Genome Institute"/>
            <consortium name="Mycorrhizal Genomics Consortium"/>
            <person name="Kohler A."/>
            <person name="Kuo A."/>
            <person name="Nagy L.G."/>
            <person name="Floudas D."/>
            <person name="Copeland A."/>
            <person name="Barry K.W."/>
            <person name="Cichocki N."/>
            <person name="Veneault-Fourrey C."/>
            <person name="LaButti K."/>
            <person name="Lindquist E.A."/>
            <person name="Lipzen A."/>
            <person name="Lundell T."/>
            <person name="Morin E."/>
            <person name="Murat C."/>
            <person name="Riley R."/>
            <person name="Ohm R."/>
            <person name="Sun H."/>
            <person name="Tunlid A."/>
            <person name="Henrissat B."/>
            <person name="Grigoriev I.V."/>
            <person name="Hibbett D.S."/>
            <person name="Martin F."/>
        </authorList>
    </citation>
    <scope>NUCLEOTIDE SEQUENCE [LARGE SCALE GENOMIC DNA]</scope>
    <source>
        <strain evidence="2">Ve08.2h10</strain>
    </source>
</reference>
<accession>A0A0D0CRN8</accession>
<dbReference type="HOGENOM" id="CLU_2455393_0_0_1"/>
<dbReference type="AlphaFoldDB" id="A0A0D0CRN8"/>
<evidence type="ECO:0000313" key="1">
    <source>
        <dbReference type="EMBL" id="KIK78028.1"/>
    </source>
</evidence>
<organism evidence="1 2">
    <name type="scientific">Paxillus rubicundulus Ve08.2h10</name>
    <dbReference type="NCBI Taxonomy" id="930991"/>
    <lineage>
        <taxon>Eukaryota</taxon>
        <taxon>Fungi</taxon>
        <taxon>Dikarya</taxon>
        <taxon>Basidiomycota</taxon>
        <taxon>Agaricomycotina</taxon>
        <taxon>Agaricomycetes</taxon>
        <taxon>Agaricomycetidae</taxon>
        <taxon>Boletales</taxon>
        <taxon>Paxilineae</taxon>
        <taxon>Paxillaceae</taxon>
        <taxon>Paxillus</taxon>
    </lineage>
</organism>
<sequence length="89" mass="10025">MSFPHRQELLDYQMNDSNFQAMISMARALKRKLRVAMAGVDDALAKLELIRSEACLIGNVFDFKACFWVNKEYSTITSGRKCLGGSDTV</sequence>
<dbReference type="EMBL" id="KN826737">
    <property type="protein sequence ID" value="KIK78028.1"/>
    <property type="molecule type" value="Genomic_DNA"/>
</dbReference>
<reference evidence="1 2" key="1">
    <citation type="submission" date="2014-04" db="EMBL/GenBank/DDBJ databases">
        <authorList>
            <consortium name="DOE Joint Genome Institute"/>
            <person name="Kuo A."/>
            <person name="Kohler A."/>
            <person name="Jargeat P."/>
            <person name="Nagy L.G."/>
            <person name="Floudas D."/>
            <person name="Copeland A."/>
            <person name="Barry K.W."/>
            <person name="Cichocki N."/>
            <person name="Veneault-Fourrey C."/>
            <person name="LaButti K."/>
            <person name="Lindquist E.A."/>
            <person name="Lipzen A."/>
            <person name="Lundell T."/>
            <person name="Morin E."/>
            <person name="Murat C."/>
            <person name="Sun H."/>
            <person name="Tunlid A."/>
            <person name="Henrissat B."/>
            <person name="Grigoriev I.V."/>
            <person name="Hibbett D.S."/>
            <person name="Martin F."/>
            <person name="Nordberg H.P."/>
            <person name="Cantor M.N."/>
            <person name="Hua S.X."/>
        </authorList>
    </citation>
    <scope>NUCLEOTIDE SEQUENCE [LARGE SCALE GENOMIC DNA]</scope>
    <source>
        <strain evidence="1 2">Ve08.2h10</strain>
    </source>
</reference>
<gene>
    <name evidence="1" type="ORF">PAXRUDRAFT_17110</name>
</gene>
<evidence type="ECO:0000313" key="2">
    <source>
        <dbReference type="Proteomes" id="UP000054538"/>
    </source>
</evidence>
<keyword evidence="2" id="KW-1185">Reference proteome</keyword>
<protein>
    <submittedName>
        <fullName evidence="1">Uncharacterized protein</fullName>
    </submittedName>
</protein>
<dbReference type="Proteomes" id="UP000054538">
    <property type="component" value="Unassembled WGS sequence"/>
</dbReference>